<dbReference type="Proteomes" id="UP001622612">
    <property type="component" value="Chromosome"/>
</dbReference>
<organism evidence="1 2">
    <name type="scientific">Metamycoplasma faucium</name>
    <dbReference type="NCBI Taxonomy" id="56142"/>
    <lineage>
        <taxon>Bacteria</taxon>
        <taxon>Bacillati</taxon>
        <taxon>Mycoplasmatota</taxon>
        <taxon>Mycoplasmoidales</taxon>
        <taxon>Metamycoplasmataceae</taxon>
        <taxon>Metamycoplasma</taxon>
    </lineage>
</organism>
<keyword evidence="2" id="KW-1185">Reference proteome</keyword>
<evidence type="ECO:0000313" key="2">
    <source>
        <dbReference type="Proteomes" id="UP001622612"/>
    </source>
</evidence>
<sequence length="369" mass="42895">MKKTIITVLKFLKEYVEIEAIEQTKDNQILPIFNNAINSSTSDYEKKLFIKESKVNIEKLVGGKITEMMILISSYFEANLNTNIYSFELNKRKEFTKQNLSYYDEIIATNIDLKEKKIIKSTLNKVVELENNKLRIIKTISTINADFYNKLTEYTSQNKLNISNILLFDEMKSNNYKNDGINLFIDLNNDELKINLIKNKKLLKTENHSFGTNELHKKLSLKYSLSPRNAYYITENAFNDIYANTYTMSLNADALNDEINNFYKCISNKITNFIMKNNLNLLNLNINFYGKSISSAMLKNYSTDLFKTNSINLLSKSDEFISDEMLGLMNCLVNSKETNDNNLSTTEIFTINTNIIRNNKINKRRLMFV</sequence>
<reference evidence="1" key="1">
    <citation type="submission" date="2021-11" db="EMBL/GenBank/DDBJ databases">
        <title>The first genome sequence of unculturable Mycoplasma faucium obtained by de novo assembly of metagenomic reads.</title>
        <authorList>
            <person name="Sabat A.J."/>
            <person name="Bathoorn E."/>
            <person name="Akkerboom V."/>
            <person name="Friedrich A.W."/>
        </authorList>
    </citation>
    <scope>NUCLEOTIDE SEQUENCE [LARGE SCALE GENOMIC DNA]</scope>
    <source>
        <strain evidence="1">UMCG-MFM1</strain>
    </source>
</reference>
<gene>
    <name evidence="1" type="ORF">LQ356_02595</name>
</gene>
<accession>A0ABZ2TKW0</accession>
<name>A0ABZ2TKW0_9BACT</name>
<protein>
    <recommendedName>
        <fullName evidence="3">Cell division protein FtsA</fullName>
    </recommendedName>
</protein>
<proteinExistence type="predicted"/>
<dbReference type="RefSeq" id="WP_405311316.1">
    <property type="nucleotide sequence ID" value="NZ_CP088155.1"/>
</dbReference>
<evidence type="ECO:0008006" key="3">
    <source>
        <dbReference type="Google" id="ProtNLM"/>
    </source>
</evidence>
<dbReference type="EMBL" id="CP088155">
    <property type="protein sequence ID" value="WYM97080.1"/>
    <property type="molecule type" value="Genomic_DNA"/>
</dbReference>
<evidence type="ECO:0000313" key="1">
    <source>
        <dbReference type="EMBL" id="WYM97080.1"/>
    </source>
</evidence>